<name>A0A1G9UC65_9HYPH</name>
<organism evidence="4 5">
    <name type="scientific">Methylobacterium phyllostachyos</name>
    <dbReference type="NCBI Taxonomy" id="582672"/>
    <lineage>
        <taxon>Bacteria</taxon>
        <taxon>Pseudomonadati</taxon>
        <taxon>Pseudomonadota</taxon>
        <taxon>Alphaproteobacteria</taxon>
        <taxon>Hyphomicrobiales</taxon>
        <taxon>Methylobacteriaceae</taxon>
        <taxon>Methylobacterium</taxon>
    </lineage>
</organism>
<dbReference type="Proteomes" id="UP000198704">
    <property type="component" value="Unassembled WGS sequence"/>
</dbReference>
<dbReference type="EMBL" id="FNHS01000002">
    <property type="protein sequence ID" value="SDM57499.1"/>
    <property type="molecule type" value="Genomic_DNA"/>
</dbReference>
<feature type="region of interest" description="Disordered" evidence="1">
    <location>
        <begin position="46"/>
        <end position="97"/>
    </location>
</feature>
<feature type="compositionally biased region" description="Low complexity" evidence="1">
    <location>
        <begin position="55"/>
        <end position="65"/>
    </location>
</feature>
<keyword evidence="2" id="KW-0472">Membrane</keyword>
<sequence>MAIDPVPLDGLHSRRTRLSCLAPLAVFTGAVAMALVGSGALTTTPQPPASADMTAASGASAPDAPSRVKTSSGSRTAELDNSRTPEVSPDDAAGGPPAHWAWMQMAPLDVAPVPDLPLDGGSVEPPRTAMIVPLPIPRPPEFRSSGTTAPVRRAERRVARRDVAPVQPAAPPADERSFLEKLFGIERAPALAYTALESKPFDPAPQRRISPPLTLSREPNPTAGVAVYNIAARTVTLPSGERLEAHSGLGEGLDEPRLVNIRMRGPTPPGTYDLTEREQLFHGVRAIRLTPVGGSEAVYGRVGLLAHTFMLGPRGDSNGCVSFRDYERFLQAFLRGEVQRLVVVTGTQDPLPLVVDGGRTRMARNGG</sequence>
<keyword evidence="5" id="KW-1185">Reference proteome</keyword>
<evidence type="ECO:0000259" key="3">
    <source>
        <dbReference type="Pfam" id="PF10908"/>
    </source>
</evidence>
<feature type="compositionally biased region" description="Basic and acidic residues" evidence="1">
    <location>
        <begin position="152"/>
        <end position="163"/>
    </location>
</feature>
<dbReference type="RefSeq" id="WP_091713929.1">
    <property type="nucleotide sequence ID" value="NZ_FNHS01000002.1"/>
</dbReference>
<evidence type="ECO:0000256" key="2">
    <source>
        <dbReference type="SAM" id="Phobius"/>
    </source>
</evidence>
<dbReference type="STRING" id="582672.SAMN05216360_102483"/>
<keyword evidence="2" id="KW-1133">Transmembrane helix</keyword>
<gene>
    <name evidence="4" type="ORF">SAMN05216360_102483</name>
</gene>
<dbReference type="Pfam" id="PF10908">
    <property type="entry name" value="Tlde1_dom"/>
    <property type="match status" value="1"/>
</dbReference>
<feature type="transmembrane region" description="Helical" evidence="2">
    <location>
        <begin position="21"/>
        <end position="41"/>
    </location>
</feature>
<accession>A0A1G9UC65</accession>
<dbReference type="OrthoDB" id="9816088at2"/>
<protein>
    <recommendedName>
        <fullName evidence="3">Tlde1 domain-containing protein</fullName>
    </recommendedName>
</protein>
<dbReference type="AlphaFoldDB" id="A0A1G9UC65"/>
<reference evidence="5" key="1">
    <citation type="submission" date="2016-10" db="EMBL/GenBank/DDBJ databases">
        <authorList>
            <person name="Varghese N."/>
            <person name="Submissions S."/>
        </authorList>
    </citation>
    <scope>NUCLEOTIDE SEQUENCE [LARGE SCALE GENOMIC DNA]</scope>
    <source>
        <strain evidence="5">BL47</strain>
    </source>
</reference>
<evidence type="ECO:0000313" key="4">
    <source>
        <dbReference type="EMBL" id="SDM57499.1"/>
    </source>
</evidence>
<evidence type="ECO:0000256" key="1">
    <source>
        <dbReference type="SAM" id="MobiDB-lite"/>
    </source>
</evidence>
<feature type="domain" description="Tlde1" evidence="3">
    <location>
        <begin position="242"/>
        <end position="346"/>
    </location>
</feature>
<proteinExistence type="predicted"/>
<keyword evidence="2" id="KW-0812">Transmembrane</keyword>
<feature type="region of interest" description="Disordered" evidence="1">
    <location>
        <begin position="132"/>
        <end position="172"/>
    </location>
</feature>
<evidence type="ECO:0000313" key="5">
    <source>
        <dbReference type="Proteomes" id="UP000198704"/>
    </source>
</evidence>
<dbReference type="InterPro" id="IPR021225">
    <property type="entry name" value="Tlde1_dom"/>
</dbReference>